<feature type="non-terminal residue" evidence="2">
    <location>
        <position position="39"/>
    </location>
</feature>
<dbReference type="EMBL" id="LXQA010290004">
    <property type="protein sequence ID" value="MCI41267.1"/>
    <property type="molecule type" value="Genomic_DNA"/>
</dbReference>
<feature type="compositionally biased region" description="Basic and acidic residues" evidence="1">
    <location>
        <begin position="11"/>
        <end position="39"/>
    </location>
</feature>
<feature type="region of interest" description="Disordered" evidence="1">
    <location>
        <begin position="1"/>
        <end position="39"/>
    </location>
</feature>
<evidence type="ECO:0000313" key="2">
    <source>
        <dbReference type="EMBL" id="MCI41267.1"/>
    </source>
</evidence>
<evidence type="ECO:0000313" key="3">
    <source>
        <dbReference type="Proteomes" id="UP000265520"/>
    </source>
</evidence>
<keyword evidence="3" id="KW-1185">Reference proteome</keyword>
<dbReference type="AlphaFoldDB" id="A0A392RYN1"/>
<protein>
    <submittedName>
        <fullName evidence="2">Uncharacterized protein</fullName>
    </submittedName>
</protein>
<comment type="caution">
    <text evidence="2">The sequence shown here is derived from an EMBL/GenBank/DDBJ whole genome shotgun (WGS) entry which is preliminary data.</text>
</comment>
<sequence>MVRGRPIKVNGKPEDVKDSETVMGKPEDVKDGEMVRGIP</sequence>
<reference evidence="2 3" key="1">
    <citation type="journal article" date="2018" name="Front. Plant Sci.">
        <title>Red Clover (Trifolium pratense) and Zigzag Clover (T. medium) - A Picture of Genomic Similarities and Differences.</title>
        <authorList>
            <person name="Dluhosova J."/>
            <person name="Istvanek J."/>
            <person name="Nedelnik J."/>
            <person name="Repkova J."/>
        </authorList>
    </citation>
    <scope>NUCLEOTIDE SEQUENCE [LARGE SCALE GENOMIC DNA]</scope>
    <source>
        <strain evidence="3">cv. 10/8</strain>
        <tissue evidence="2">Leaf</tissue>
    </source>
</reference>
<name>A0A392RYN1_9FABA</name>
<proteinExistence type="predicted"/>
<organism evidence="2 3">
    <name type="scientific">Trifolium medium</name>
    <dbReference type="NCBI Taxonomy" id="97028"/>
    <lineage>
        <taxon>Eukaryota</taxon>
        <taxon>Viridiplantae</taxon>
        <taxon>Streptophyta</taxon>
        <taxon>Embryophyta</taxon>
        <taxon>Tracheophyta</taxon>
        <taxon>Spermatophyta</taxon>
        <taxon>Magnoliopsida</taxon>
        <taxon>eudicotyledons</taxon>
        <taxon>Gunneridae</taxon>
        <taxon>Pentapetalae</taxon>
        <taxon>rosids</taxon>
        <taxon>fabids</taxon>
        <taxon>Fabales</taxon>
        <taxon>Fabaceae</taxon>
        <taxon>Papilionoideae</taxon>
        <taxon>50 kb inversion clade</taxon>
        <taxon>NPAAA clade</taxon>
        <taxon>Hologalegina</taxon>
        <taxon>IRL clade</taxon>
        <taxon>Trifolieae</taxon>
        <taxon>Trifolium</taxon>
    </lineage>
</organism>
<accession>A0A392RYN1</accession>
<dbReference type="Proteomes" id="UP000265520">
    <property type="component" value="Unassembled WGS sequence"/>
</dbReference>
<evidence type="ECO:0000256" key="1">
    <source>
        <dbReference type="SAM" id="MobiDB-lite"/>
    </source>
</evidence>